<dbReference type="GO" id="GO:0008168">
    <property type="term" value="F:methyltransferase activity"/>
    <property type="evidence" value="ECO:0007669"/>
    <property type="project" value="UniProtKB-KW"/>
</dbReference>
<dbReference type="RefSeq" id="WP_184867296.1">
    <property type="nucleotide sequence ID" value="NZ_BAAAWY010000098.1"/>
</dbReference>
<proteinExistence type="predicted"/>
<organism evidence="3 4">
    <name type="scientific">Kutzneria kofuensis</name>
    <dbReference type="NCBI Taxonomy" id="103725"/>
    <lineage>
        <taxon>Bacteria</taxon>
        <taxon>Bacillati</taxon>
        <taxon>Actinomycetota</taxon>
        <taxon>Actinomycetes</taxon>
        <taxon>Pseudonocardiales</taxon>
        <taxon>Pseudonocardiaceae</taxon>
        <taxon>Kutzneria</taxon>
    </lineage>
</organism>
<dbReference type="Pfam" id="PF13489">
    <property type="entry name" value="Methyltransf_23"/>
    <property type="match status" value="1"/>
</dbReference>
<gene>
    <name evidence="3" type="ORF">BJ998_006707</name>
</gene>
<dbReference type="CDD" id="cd02440">
    <property type="entry name" value="AdoMet_MTases"/>
    <property type="match status" value="1"/>
</dbReference>
<dbReference type="GO" id="GO:0032259">
    <property type="term" value="P:methylation"/>
    <property type="evidence" value="ECO:0007669"/>
    <property type="project" value="UniProtKB-KW"/>
</dbReference>
<evidence type="ECO:0000256" key="1">
    <source>
        <dbReference type="ARBA" id="ARBA00022603"/>
    </source>
</evidence>
<protein>
    <submittedName>
        <fullName evidence="3">SAM-dependent methyltransferase</fullName>
    </submittedName>
</protein>
<evidence type="ECO:0000313" key="3">
    <source>
        <dbReference type="EMBL" id="MBB5895511.1"/>
    </source>
</evidence>
<reference evidence="3 4" key="1">
    <citation type="submission" date="2020-08" db="EMBL/GenBank/DDBJ databases">
        <title>Sequencing the genomes of 1000 actinobacteria strains.</title>
        <authorList>
            <person name="Klenk H.-P."/>
        </authorList>
    </citation>
    <scope>NUCLEOTIDE SEQUENCE [LARGE SCALE GENOMIC DNA]</scope>
    <source>
        <strain evidence="3 4">DSM 43851</strain>
    </source>
</reference>
<accession>A0A7W9KMY2</accession>
<dbReference type="SUPFAM" id="SSF53335">
    <property type="entry name" value="S-adenosyl-L-methionine-dependent methyltransferases"/>
    <property type="match status" value="1"/>
</dbReference>
<dbReference type="PANTHER" id="PTHR44942">
    <property type="entry name" value="METHYLTRANSF_11 DOMAIN-CONTAINING PROTEIN"/>
    <property type="match status" value="1"/>
</dbReference>
<keyword evidence="1 3" id="KW-0489">Methyltransferase</keyword>
<evidence type="ECO:0000313" key="4">
    <source>
        <dbReference type="Proteomes" id="UP000585638"/>
    </source>
</evidence>
<dbReference type="InterPro" id="IPR029063">
    <property type="entry name" value="SAM-dependent_MTases_sf"/>
</dbReference>
<keyword evidence="4" id="KW-1185">Reference proteome</keyword>
<dbReference type="Proteomes" id="UP000585638">
    <property type="component" value="Unassembled WGS sequence"/>
</dbReference>
<name>A0A7W9KMY2_9PSEU</name>
<comment type="caution">
    <text evidence="3">The sequence shown here is derived from an EMBL/GenBank/DDBJ whole genome shotgun (WGS) entry which is preliminary data.</text>
</comment>
<dbReference type="Gene3D" id="3.40.50.150">
    <property type="entry name" value="Vaccinia Virus protein VP39"/>
    <property type="match status" value="1"/>
</dbReference>
<dbReference type="InterPro" id="IPR051052">
    <property type="entry name" value="Diverse_substrate_MTase"/>
</dbReference>
<dbReference type="PANTHER" id="PTHR44942:SF4">
    <property type="entry name" value="METHYLTRANSFERASE TYPE 11 DOMAIN-CONTAINING PROTEIN"/>
    <property type="match status" value="1"/>
</dbReference>
<dbReference type="EMBL" id="JACHIR010000001">
    <property type="protein sequence ID" value="MBB5895511.1"/>
    <property type="molecule type" value="Genomic_DNA"/>
</dbReference>
<evidence type="ECO:0000256" key="2">
    <source>
        <dbReference type="ARBA" id="ARBA00022679"/>
    </source>
</evidence>
<dbReference type="AlphaFoldDB" id="A0A7W9KMY2"/>
<sequence length="257" mass="28410">MPTSEERRKVAESFGIDAQRYDRNRPSYPDALITRIVAGSPGKKLLDVGCGTGIEARQFQAAGCTVLGVEPDARMADFARTTGVETEVSTFETWDDRGRRFDAVVSGTAWHWVDPVKGAAKAAEVLGPGGRLAAFWHVFDLPKPIGEAFAKVYTGVVPDSPFDFTANRSMIDLYQGQFDLTADGLRQAGFEEPEQWRYDWERHYTRDEWLELLATHGSMTPLTDEQRAEILTAMKPALGDGFTLPYATVAVTARMPG</sequence>
<keyword evidence="2 3" id="KW-0808">Transferase</keyword>